<dbReference type="Proteomes" id="UP001164539">
    <property type="component" value="Chromosome 1"/>
</dbReference>
<reference evidence="1 2" key="1">
    <citation type="journal article" date="2023" name="Science">
        <title>Complex scaffold remodeling in plant triterpene biosynthesis.</title>
        <authorList>
            <person name="De La Pena R."/>
            <person name="Hodgson H."/>
            <person name="Liu J.C."/>
            <person name="Stephenson M.J."/>
            <person name="Martin A.C."/>
            <person name="Owen C."/>
            <person name="Harkess A."/>
            <person name="Leebens-Mack J."/>
            <person name="Jimenez L.E."/>
            <person name="Osbourn A."/>
            <person name="Sattely E.S."/>
        </authorList>
    </citation>
    <scope>NUCLEOTIDE SEQUENCE [LARGE SCALE GENOMIC DNA]</scope>
    <source>
        <strain evidence="2">cv. JPN11</strain>
        <tissue evidence="1">Leaf</tissue>
    </source>
</reference>
<dbReference type="EMBL" id="CM051394">
    <property type="protein sequence ID" value="KAJ4729785.1"/>
    <property type="molecule type" value="Genomic_DNA"/>
</dbReference>
<evidence type="ECO:0000313" key="2">
    <source>
        <dbReference type="Proteomes" id="UP001164539"/>
    </source>
</evidence>
<keyword evidence="2" id="KW-1185">Reference proteome</keyword>
<accession>A0ACC1Z1D0</accession>
<protein>
    <submittedName>
        <fullName evidence="1">Enolase-phosphatase E1</fullName>
    </submittedName>
</protein>
<proteinExistence type="predicted"/>
<organism evidence="1 2">
    <name type="scientific">Melia azedarach</name>
    <name type="common">Chinaberry tree</name>
    <dbReference type="NCBI Taxonomy" id="155640"/>
    <lineage>
        <taxon>Eukaryota</taxon>
        <taxon>Viridiplantae</taxon>
        <taxon>Streptophyta</taxon>
        <taxon>Embryophyta</taxon>
        <taxon>Tracheophyta</taxon>
        <taxon>Spermatophyta</taxon>
        <taxon>Magnoliopsida</taxon>
        <taxon>eudicotyledons</taxon>
        <taxon>Gunneridae</taxon>
        <taxon>Pentapetalae</taxon>
        <taxon>rosids</taxon>
        <taxon>malvids</taxon>
        <taxon>Sapindales</taxon>
        <taxon>Meliaceae</taxon>
        <taxon>Melia</taxon>
    </lineage>
</organism>
<evidence type="ECO:0000313" key="1">
    <source>
        <dbReference type="EMBL" id="KAJ4729785.1"/>
    </source>
</evidence>
<name>A0ACC1Z1D0_MELAZ</name>
<comment type="caution">
    <text evidence="1">The sequence shown here is derived from an EMBL/GenBank/DDBJ whole genome shotgun (WGS) entry which is preliminary data.</text>
</comment>
<sequence length="546" mass="59713">METSSSSSSATNGVIGATGVLQPNPVFQNGVGVLGSSHSQVYMERDAVSETRALVAELCRHFYTLGWVSGTGGSITIKVADDSVPKPRQLVVMSPSGVQKERMASDDMYVLSSDGFILSTPAFKPYPHQHHKCTDCAPIFMKVYEMCDAGAVIHSHGMEACLVTMMNPFSKEFHITHMEMIKGIRGHVYHDELVLPIIENSAHERELVDSLTEAIRAYPKATAVLVRNHGVYIWGDSWISAKTQAECYHYLFDAAIKLHQLGLDWSTPGHGPIRVNGACGCGTSFSRGLKAGSLSLDYMVGPSHRSILLSLEGTTMPLSFVSNILLAYAHDSVGKHLAATYDTEETQVDISLLRSQIQCDLDQGIVGAVPIPSDYVGKELVIASLVANVEAMIRADRKVTALKQLQGHMWRTGFLSNDLVGFVFDDVSEALDRWHAAGIKVYVYSSGSREAQQFLFANSNFGDLRKYFCGYFDTTVGDKNETHSYLEILQTVGVDRPADLLFVTGIFQEAVAARTAGLEVIISIRPGNGPLPENHGFRMIESLLEI</sequence>
<gene>
    <name evidence="1" type="ORF">OWV82_002509</name>
</gene>